<feature type="domain" description="Reverse transcriptase Ty1/copia-type" evidence="1">
    <location>
        <begin position="310"/>
        <end position="417"/>
    </location>
</feature>
<comment type="caution">
    <text evidence="3">The sequence shown here is derived from an EMBL/GenBank/DDBJ whole genome shotgun (WGS) entry which is preliminary data.</text>
</comment>
<dbReference type="AlphaFoldDB" id="A0A699GKF5"/>
<protein>
    <submittedName>
        <fullName evidence="3">Putative ribonuclease H-like domain-containing protein</fullName>
    </submittedName>
</protein>
<dbReference type="Pfam" id="PF07727">
    <property type="entry name" value="RVT_2"/>
    <property type="match status" value="1"/>
</dbReference>
<reference evidence="3" key="1">
    <citation type="journal article" date="2019" name="Sci. Rep.">
        <title>Draft genome of Tanacetum cinerariifolium, the natural source of mosquito coil.</title>
        <authorList>
            <person name="Yamashiro T."/>
            <person name="Shiraishi A."/>
            <person name="Satake H."/>
            <person name="Nakayama K."/>
        </authorList>
    </citation>
    <scope>NUCLEOTIDE SEQUENCE</scope>
</reference>
<proteinExistence type="predicted"/>
<sequence>MENMLRTIYRTYCKHEGVYNSLQNDSDAEELKKLLQVVNAVRVIVYAVKDIFKSKDSQVVSEPFEGTLNKKTLFSIHQTSFCDPMESLSPQANEGFFVRYSVNRKAFRVFNRRTRIVQETLHINFLENKPNVTGSGPKWLFDIDTLTQSMNYQPVVAGNQPNHKAGIKENLDTDDDDAFDVKENENKIYVSPSIRDKLMKHDEKDKREAKGQSPVKLSIGVRGLNDEFKEFYVNSTNRVNAANATVTTVGPNLTNNTNRFNVADMPALEDIVYSDYEEDVGVEADLSILETTISVSPIPTTRGHKDHPEEGIDYHEVFSPVARIKAIRLFLAYASFMGVMVYQMDVKSNFLYGTIVEEVYVCQPLGFEDLDYPDKVYRVVKALYGFHQAPKAWHCFTAISYKLMLFGLTKDAAVKLMLLGHKLWFLLKVNDVVKLCALIDGKRVVVTEDVIRHDLHLDDVDGMDCLPNEEIFTELIRRKFNFSKYIINNMVRNVDSPSKFLMYPQFLQVIINAQVDDLSSQTNQYTSPALTQKVFGNMRRVDKGFFLGVETPLFATMLVQPQPTVVEEEDEVKVPSAPTPSSL</sequence>
<dbReference type="Pfam" id="PF25597">
    <property type="entry name" value="SH3_retrovirus"/>
    <property type="match status" value="1"/>
</dbReference>
<evidence type="ECO:0000259" key="1">
    <source>
        <dbReference type="Pfam" id="PF07727"/>
    </source>
</evidence>
<accession>A0A699GKF5</accession>
<organism evidence="3">
    <name type="scientific">Tanacetum cinerariifolium</name>
    <name type="common">Dalmatian daisy</name>
    <name type="synonym">Chrysanthemum cinerariifolium</name>
    <dbReference type="NCBI Taxonomy" id="118510"/>
    <lineage>
        <taxon>Eukaryota</taxon>
        <taxon>Viridiplantae</taxon>
        <taxon>Streptophyta</taxon>
        <taxon>Embryophyta</taxon>
        <taxon>Tracheophyta</taxon>
        <taxon>Spermatophyta</taxon>
        <taxon>Magnoliopsida</taxon>
        <taxon>eudicotyledons</taxon>
        <taxon>Gunneridae</taxon>
        <taxon>Pentapetalae</taxon>
        <taxon>asterids</taxon>
        <taxon>campanulids</taxon>
        <taxon>Asterales</taxon>
        <taxon>Asteraceae</taxon>
        <taxon>Asteroideae</taxon>
        <taxon>Anthemideae</taxon>
        <taxon>Anthemidinae</taxon>
        <taxon>Tanacetum</taxon>
    </lineage>
</organism>
<name>A0A699GKF5_TANCI</name>
<dbReference type="InterPro" id="IPR013103">
    <property type="entry name" value="RVT_2"/>
</dbReference>
<gene>
    <name evidence="3" type="ORF">Tci_023096</name>
</gene>
<dbReference type="InterPro" id="IPR057670">
    <property type="entry name" value="SH3_retrovirus"/>
</dbReference>
<evidence type="ECO:0000259" key="2">
    <source>
        <dbReference type="Pfam" id="PF25597"/>
    </source>
</evidence>
<feature type="domain" description="Retroviral polymerase SH3-like" evidence="2">
    <location>
        <begin position="88"/>
        <end position="130"/>
    </location>
</feature>
<evidence type="ECO:0000313" key="3">
    <source>
        <dbReference type="EMBL" id="GEU51118.1"/>
    </source>
</evidence>
<dbReference type="EMBL" id="BKCJ010002818">
    <property type="protein sequence ID" value="GEU51118.1"/>
    <property type="molecule type" value="Genomic_DNA"/>
</dbReference>